<accession>X1VAV4</accession>
<feature type="non-terminal residue" evidence="1">
    <location>
        <position position="1"/>
    </location>
</feature>
<name>X1VAV4_9ZZZZ</name>
<organism evidence="1">
    <name type="scientific">marine sediment metagenome</name>
    <dbReference type="NCBI Taxonomy" id="412755"/>
    <lineage>
        <taxon>unclassified sequences</taxon>
        <taxon>metagenomes</taxon>
        <taxon>ecological metagenomes</taxon>
    </lineage>
</organism>
<sequence length="33" mass="3788">KKVGFSYVMNKMGAHLSIDPRAKVLRDAFYQCL</sequence>
<dbReference type="EMBL" id="BARW01025937">
    <property type="protein sequence ID" value="GAJ14017.1"/>
    <property type="molecule type" value="Genomic_DNA"/>
</dbReference>
<proteinExistence type="predicted"/>
<dbReference type="AlphaFoldDB" id="X1VAV4"/>
<evidence type="ECO:0000313" key="1">
    <source>
        <dbReference type="EMBL" id="GAJ14017.1"/>
    </source>
</evidence>
<gene>
    <name evidence="1" type="ORF">S12H4_42395</name>
</gene>
<protein>
    <submittedName>
        <fullName evidence="1">Uncharacterized protein</fullName>
    </submittedName>
</protein>
<comment type="caution">
    <text evidence="1">The sequence shown here is derived from an EMBL/GenBank/DDBJ whole genome shotgun (WGS) entry which is preliminary data.</text>
</comment>
<reference evidence="1" key="1">
    <citation type="journal article" date="2014" name="Front. Microbiol.">
        <title>High frequency of phylogenetically diverse reductive dehalogenase-homologous genes in deep subseafloor sedimentary metagenomes.</title>
        <authorList>
            <person name="Kawai M."/>
            <person name="Futagami T."/>
            <person name="Toyoda A."/>
            <person name="Takaki Y."/>
            <person name="Nishi S."/>
            <person name="Hori S."/>
            <person name="Arai W."/>
            <person name="Tsubouchi T."/>
            <person name="Morono Y."/>
            <person name="Uchiyama I."/>
            <person name="Ito T."/>
            <person name="Fujiyama A."/>
            <person name="Inagaki F."/>
            <person name="Takami H."/>
        </authorList>
    </citation>
    <scope>NUCLEOTIDE SEQUENCE</scope>
    <source>
        <strain evidence="1">Expedition CK06-06</strain>
    </source>
</reference>